<evidence type="ECO:0000256" key="6">
    <source>
        <dbReference type="PIRSR" id="PIRSR601019-1"/>
    </source>
</evidence>
<dbReference type="SMART" id="SM00275">
    <property type="entry name" value="G_alpha"/>
    <property type="match status" value="1"/>
</dbReference>
<organism evidence="9 10">
    <name type="scientific">Nitzschia inconspicua</name>
    <dbReference type="NCBI Taxonomy" id="303405"/>
    <lineage>
        <taxon>Eukaryota</taxon>
        <taxon>Sar</taxon>
        <taxon>Stramenopiles</taxon>
        <taxon>Ochrophyta</taxon>
        <taxon>Bacillariophyta</taxon>
        <taxon>Bacillariophyceae</taxon>
        <taxon>Bacillariophycidae</taxon>
        <taxon>Bacillariales</taxon>
        <taxon>Bacillariaceae</taxon>
        <taxon>Nitzschia</taxon>
    </lineage>
</organism>
<feature type="compositionally biased region" description="Low complexity" evidence="8">
    <location>
        <begin position="158"/>
        <end position="174"/>
    </location>
</feature>
<evidence type="ECO:0000313" key="10">
    <source>
        <dbReference type="Proteomes" id="UP000693970"/>
    </source>
</evidence>
<dbReference type="Proteomes" id="UP000693970">
    <property type="component" value="Unassembled WGS sequence"/>
</dbReference>
<dbReference type="GO" id="GO:0005834">
    <property type="term" value="C:heterotrimeric G-protein complex"/>
    <property type="evidence" value="ECO:0007669"/>
    <property type="project" value="TreeGrafter"/>
</dbReference>
<proteinExistence type="predicted"/>
<dbReference type="OrthoDB" id="5817230at2759"/>
<dbReference type="Pfam" id="PF00503">
    <property type="entry name" value="G-alpha"/>
    <property type="match status" value="1"/>
</dbReference>
<dbReference type="GO" id="GO:0003924">
    <property type="term" value="F:GTPase activity"/>
    <property type="evidence" value="ECO:0007669"/>
    <property type="project" value="InterPro"/>
</dbReference>
<reference evidence="9" key="1">
    <citation type="journal article" date="2021" name="Sci. Rep.">
        <title>Diploid genomic architecture of Nitzschia inconspicua, an elite biomass production diatom.</title>
        <authorList>
            <person name="Oliver A."/>
            <person name="Podell S."/>
            <person name="Pinowska A."/>
            <person name="Traller J.C."/>
            <person name="Smith S.R."/>
            <person name="McClure R."/>
            <person name="Beliaev A."/>
            <person name="Bohutskyi P."/>
            <person name="Hill E.A."/>
            <person name="Rabines A."/>
            <person name="Zheng H."/>
            <person name="Allen L.Z."/>
            <person name="Kuo A."/>
            <person name="Grigoriev I.V."/>
            <person name="Allen A.E."/>
            <person name="Hazlebeck D."/>
            <person name="Allen E.E."/>
        </authorList>
    </citation>
    <scope>NUCLEOTIDE SEQUENCE</scope>
    <source>
        <strain evidence="9">Hildebrandi</strain>
    </source>
</reference>
<keyword evidence="4 6" id="KW-0342">GTP-binding</keyword>
<evidence type="ECO:0000256" key="7">
    <source>
        <dbReference type="PIRSR" id="PIRSR601019-2"/>
    </source>
</evidence>
<feature type="binding site" evidence="6">
    <location>
        <begin position="483"/>
        <end position="486"/>
    </location>
    <ligand>
        <name>GTP</name>
        <dbReference type="ChEBI" id="CHEBI:37565"/>
    </ligand>
</feature>
<feature type="binding site" evidence="6">
    <location>
        <begin position="389"/>
        <end position="395"/>
    </location>
    <ligand>
        <name>GTP</name>
        <dbReference type="ChEBI" id="CHEBI:37565"/>
    </ligand>
</feature>
<dbReference type="GO" id="GO:0031683">
    <property type="term" value="F:G-protein beta/gamma-subunit complex binding"/>
    <property type="evidence" value="ECO:0007669"/>
    <property type="project" value="InterPro"/>
</dbReference>
<feature type="binding site" evidence="6">
    <location>
        <begin position="219"/>
        <end position="224"/>
    </location>
    <ligand>
        <name>GTP</name>
        <dbReference type="ChEBI" id="CHEBI:37565"/>
    </ligand>
</feature>
<protein>
    <submittedName>
        <fullName evidence="9">G-protein alpha subunit</fullName>
    </submittedName>
</protein>
<evidence type="ECO:0000256" key="3">
    <source>
        <dbReference type="ARBA" id="ARBA00022842"/>
    </source>
</evidence>
<evidence type="ECO:0000256" key="1">
    <source>
        <dbReference type="ARBA" id="ARBA00022723"/>
    </source>
</evidence>
<dbReference type="InterPro" id="IPR001019">
    <property type="entry name" value="Gprotein_alpha_su"/>
</dbReference>
<evidence type="ECO:0000256" key="8">
    <source>
        <dbReference type="SAM" id="MobiDB-lite"/>
    </source>
</evidence>
<sequence length="574" mass="64478">MQQLSIHSVLCCPPLRTGKAKNLTKNLTKEEQSKPVSVRYGVVFQKRCWEGSNNHINVFGVLISSTYCNPIGRIHLVSDQSATPASTIPASSHRRFHPSSLACQIERRYYIHCPICLGGGIKRREASWKIHRAVPRLWRAATKLNTDRSSSCSTMGCGASTESGPSPSGGSETALSSNNRPRPDDPAEVGNSNAIDRELDRARQQEELKVKLLLLGAGESGKSTIFKQMRILHGSPRTEDDLRMYGVVVRSNCITAMRKLCQLLRQLELESQLAEEPADAEENQTPKEAYDFLVAHLVDGTAPPLEPLVNGGADDWVGHSARAGLGPNNDSQLFLQLWKPMKVLWESKTMKEVWQKRAAVNIIDGHKDYLQDLSRIASPTFRPTTQDILLARVKTTQVVMERYRIDGIDFEMYDVGGQRSERRKWIDCFDNVDAVIFVAALSEYDQTLAEAKRTNRMVEALELFRSVCNNRAFANTSIMLFLNKKDVFAEKILYSDIQAQKPFQDYAGPPREFNSGVLYFIQKFKECLINDDFNDSFIHVTCATDTNNMEFVLDATRTIIMTDNLRRSGFLGSG</sequence>
<accession>A0A9K3LU72</accession>
<dbReference type="EMBL" id="JAGRRH010000006">
    <property type="protein sequence ID" value="KAG7368028.1"/>
    <property type="molecule type" value="Genomic_DNA"/>
</dbReference>
<dbReference type="CDD" id="cd00066">
    <property type="entry name" value="G-alpha"/>
    <property type="match status" value="1"/>
</dbReference>
<feature type="binding site" evidence="6">
    <location>
        <begin position="414"/>
        <end position="418"/>
    </location>
    <ligand>
        <name>GTP</name>
        <dbReference type="ChEBI" id="CHEBI:37565"/>
    </ligand>
</feature>
<dbReference type="GO" id="GO:0046872">
    <property type="term" value="F:metal ion binding"/>
    <property type="evidence" value="ECO:0007669"/>
    <property type="project" value="UniProtKB-KW"/>
</dbReference>
<name>A0A9K3LU72_9STRA</name>
<dbReference type="GO" id="GO:0007188">
    <property type="term" value="P:adenylate cyclase-modulating G protein-coupled receptor signaling pathway"/>
    <property type="evidence" value="ECO:0007669"/>
    <property type="project" value="TreeGrafter"/>
</dbReference>
<dbReference type="FunFam" id="3.40.50.300:FF:002307">
    <property type="entry name" value="Guanine nucleotide-binding protein G(k) subunit alpha"/>
    <property type="match status" value="1"/>
</dbReference>
<feature type="binding site" evidence="7">
    <location>
        <position position="395"/>
    </location>
    <ligand>
        <name>Mg(2+)</name>
        <dbReference type="ChEBI" id="CHEBI:18420"/>
    </ligand>
</feature>
<keyword evidence="2 6" id="KW-0547">Nucleotide-binding</keyword>
<comment type="caution">
    <text evidence="9">The sequence shown here is derived from an EMBL/GenBank/DDBJ whole genome shotgun (WGS) entry which is preliminary data.</text>
</comment>
<feature type="binding site" evidence="6">
    <location>
        <position position="543"/>
    </location>
    <ligand>
        <name>GTP</name>
        <dbReference type="ChEBI" id="CHEBI:37565"/>
    </ligand>
</feature>
<dbReference type="GO" id="GO:0001664">
    <property type="term" value="F:G protein-coupled receptor binding"/>
    <property type="evidence" value="ECO:0007669"/>
    <property type="project" value="TreeGrafter"/>
</dbReference>
<dbReference type="PROSITE" id="PS51882">
    <property type="entry name" value="G_ALPHA"/>
    <property type="match status" value="1"/>
</dbReference>
<keyword evidence="5" id="KW-0807">Transducer</keyword>
<keyword evidence="10" id="KW-1185">Reference proteome</keyword>
<reference evidence="9" key="2">
    <citation type="submission" date="2021-04" db="EMBL/GenBank/DDBJ databases">
        <authorList>
            <person name="Podell S."/>
        </authorList>
    </citation>
    <scope>NUCLEOTIDE SEQUENCE</scope>
    <source>
        <strain evidence="9">Hildebrandi</strain>
    </source>
</reference>
<evidence type="ECO:0000256" key="5">
    <source>
        <dbReference type="ARBA" id="ARBA00023224"/>
    </source>
</evidence>
<dbReference type="PANTHER" id="PTHR10218:SF302">
    <property type="entry name" value="GUANINE NUCLEOTIDE-BINDING PROTEIN ALPHA-5 SUBUNIT"/>
    <property type="match status" value="1"/>
</dbReference>
<dbReference type="PANTHER" id="PTHR10218">
    <property type="entry name" value="GTP-BINDING PROTEIN ALPHA SUBUNIT"/>
    <property type="match status" value="1"/>
</dbReference>
<keyword evidence="3 7" id="KW-0460">Magnesium</keyword>
<dbReference type="AlphaFoldDB" id="A0A9K3LU72"/>
<feature type="binding site" evidence="7">
    <location>
        <position position="223"/>
    </location>
    <ligand>
        <name>Mg(2+)</name>
        <dbReference type="ChEBI" id="CHEBI:18420"/>
    </ligand>
</feature>
<gene>
    <name evidence="9" type="ORF">IV203_030771</name>
</gene>
<dbReference type="GO" id="GO:0005737">
    <property type="term" value="C:cytoplasm"/>
    <property type="evidence" value="ECO:0007669"/>
    <property type="project" value="TreeGrafter"/>
</dbReference>
<evidence type="ECO:0000256" key="2">
    <source>
        <dbReference type="ARBA" id="ARBA00022741"/>
    </source>
</evidence>
<feature type="region of interest" description="Disordered" evidence="8">
    <location>
        <begin position="147"/>
        <end position="197"/>
    </location>
</feature>
<keyword evidence="1 7" id="KW-0479">Metal-binding</keyword>
<evidence type="ECO:0000313" key="9">
    <source>
        <dbReference type="EMBL" id="KAG7368028.1"/>
    </source>
</evidence>
<evidence type="ECO:0000256" key="4">
    <source>
        <dbReference type="ARBA" id="ARBA00023134"/>
    </source>
</evidence>
<dbReference type="GO" id="GO:0005525">
    <property type="term" value="F:GTP binding"/>
    <property type="evidence" value="ECO:0007669"/>
    <property type="project" value="UniProtKB-KW"/>
</dbReference>